<dbReference type="OMA" id="HERQIAD"/>
<keyword evidence="2" id="KW-1003">Cell membrane</keyword>
<dbReference type="PhylomeDB" id="A7RXG0"/>
<dbReference type="InterPro" id="IPR050569">
    <property type="entry name" value="TAAR"/>
</dbReference>
<dbReference type="Pfam" id="PF00001">
    <property type="entry name" value="7tm_1"/>
    <property type="match status" value="1"/>
</dbReference>
<accession>A7RXG0</accession>
<dbReference type="Proteomes" id="UP000001593">
    <property type="component" value="Unassembled WGS sequence"/>
</dbReference>
<feature type="transmembrane region" description="Helical" evidence="10">
    <location>
        <begin position="264"/>
        <end position="286"/>
    </location>
</feature>
<keyword evidence="5 9" id="KW-0297">G-protein coupled receptor</keyword>
<feature type="transmembrane region" description="Helical" evidence="10">
    <location>
        <begin position="38"/>
        <end position="60"/>
    </location>
</feature>
<comment type="subcellular location">
    <subcellularLocation>
        <location evidence="1">Cell membrane</location>
        <topology evidence="1">Multi-pass membrane protein</topology>
    </subcellularLocation>
</comment>
<dbReference type="PROSITE" id="PS50262">
    <property type="entry name" value="G_PROTEIN_RECEP_F1_2"/>
    <property type="match status" value="1"/>
</dbReference>
<protein>
    <recommendedName>
        <fullName evidence="11">G-protein coupled receptors family 1 profile domain-containing protein</fullName>
    </recommendedName>
</protein>
<evidence type="ECO:0000313" key="13">
    <source>
        <dbReference type="Proteomes" id="UP000001593"/>
    </source>
</evidence>
<feature type="transmembrane region" description="Helical" evidence="10">
    <location>
        <begin position="234"/>
        <end position="252"/>
    </location>
</feature>
<comment type="similarity">
    <text evidence="9">Belongs to the G-protein coupled receptor 1 family.</text>
</comment>
<evidence type="ECO:0000256" key="4">
    <source>
        <dbReference type="ARBA" id="ARBA00022989"/>
    </source>
</evidence>
<dbReference type="InParanoid" id="A7RXG0"/>
<dbReference type="PRINTS" id="PR00237">
    <property type="entry name" value="GPCRRHODOPSN"/>
</dbReference>
<feature type="transmembrane region" description="Helical" evidence="10">
    <location>
        <begin position="160"/>
        <end position="184"/>
    </location>
</feature>
<dbReference type="InterPro" id="IPR000276">
    <property type="entry name" value="GPCR_Rhodpsn"/>
</dbReference>
<dbReference type="PROSITE" id="PS00237">
    <property type="entry name" value="G_PROTEIN_RECEP_F1_1"/>
    <property type="match status" value="1"/>
</dbReference>
<dbReference type="SUPFAM" id="SSF81321">
    <property type="entry name" value="Family A G protein-coupled receptor-like"/>
    <property type="match status" value="1"/>
</dbReference>
<keyword evidence="8 9" id="KW-0807">Transducer</keyword>
<dbReference type="GO" id="GO:0007186">
    <property type="term" value="P:G protein-coupled receptor signaling pathway"/>
    <property type="evidence" value="ECO:0000318"/>
    <property type="project" value="GO_Central"/>
</dbReference>
<feature type="domain" description="G-protein coupled receptors family 1 profile" evidence="11">
    <location>
        <begin position="51"/>
        <end position="250"/>
    </location>
</feature>
<evidence type="ECO:0000256" key="7">
    <source>
        <dbReference type="ARBA" id="ARBA00023170"/>
    </source>
</evidence>
<dbReference type="CDD" id="cd00637">
    <property type="entry name" value="7tm_classA_rhodopsin-like"/>
    <property type="match status" value="1"/>
</dbReference>
<dbReference type="Gene3D" id="1.20.1070.10">
    <property type="entry name" value="Rhodopsin 7-helix transmembrane proteins"/>
    <property type="match status" value="2"/>
</dbReference>
<evidence type="ECO:0000256" key="5">
    <source>
        <dbReference type="ARBA" id="ARBA00023040"/>
    </source>
</evidence>
<dbReference type="HOGENOM" id="CLU_077502_0_0_1"/>
<reference evidence="12 13" key="1">
    <citation type="journal article" date="2007" name="Science">
        <title>Sea anemone genome reveals ancestral eumetazoan gene repertoire and genomic organization.</title>
        <authorList>
            <person name="Putnam N.H."/>
            <person name="Srivastava M."/>
            <person name="Hellsten U."/>
            <person name="Dirks B."/>
            <person name="Chapman J."/>
            <person name="Salamov A."/>
            <person name="Terry A."/>
            <person name="Shapiro H."/>
            <person name="Lindquist E."/>
            <person name="Kapitonov V.V."/>
            <person name="Jurka J."/>
            <person name="Genikhovich G."/>
            <person name="Grigoriev I.V."/>
            <person name="Lucas S.M."/>
            <person name="Steele R.E."/>
            <person name="Finnerty J.R."/>
            <person name="Technau U."/>
            <person name="Martindale M.Q."/>
            <person name="Rokhsar D.S."/>
        </authorList>
    </citation>
    <scope>NUCLEOTIDE SEQUENCE [LARGE SCALE GENOMIC DNA]</scope>
    <source>
        <strain evidence="13">CH2 X CH6</strain>
    </source>
</reference>
<dbReference type="KEGG" id="nve:5515722"/>
<proteinExistence type="inferred from homology"/>
<keyword evidence="3 9" id="KW-0812">Transmembrane</keyword>
<feature type="transmembrane region" description="Helical" evidence="10">
    <location>
        <begin position="190"/>
        <end position="206"/>
    </location>
</feature>
<dbReference type="PANTHER" id="PTHR24249">
    <property type="entry name" value="HISTAMINE RECEPTOR-RELATED G-PROTEIN COUPLED RECEPTOR"/>
    <property type="match status" value="1"/>
</dbReference>
<dbReference type="STRING" id="45351.A7RXG0"/>
<dbReference type="GO" id="GO:0004930">
    <property type="term" value="F:G protein-coupled receptor activity"/>
    <property type="evidence" value="ECO:0000318"/>
    <property type="project" value="GO_Central"/>
</dbReference>
<keyword evidence="13" id="KW-1185">Reference proteome</keyword>
<gene>
    <name evidence="12" type="ORF">NEMVEDRAFT_v1g203591</name>
</gene>
<dbReference type="EMBL" id="DS469550">
    <property type="protein sequence ID" value="EDO43840.1"/>
    <property type="molecule type" value="Genomic_DNA"/>
</dbReference>
<keyword evidence="6 10" id="KW-0472">Membrane</keyword>
<evidence type="ECO:0000256" key="10">
    <source>
        <dbReference type="SAM" id="Phobius"/>
    </source>
</evidence>
<evidence type="ECO:0000259" key="11">
    <source>
        <dbReference type="PROSITE" id="PS50262"/>
    </source>
</evidence>
<organism evidence="12 13">
    <name type="scientific">Nematostella vectensis</name>
    <name type="common">Starlet sea anemone</name>
    <dbReference type="NCBI Taxonomy" id="45351"/>
    <lineage>
        <taxon>Eukaryota</taxon>
        <taxon>Metazoa</taxon>
        <taxon>Cnidaria</taxon>
        <taxon>Anthozoa</taxon>
        <taxon>Hexacorallia</taxon>
        <taxon>Actiniaria</taxon>
        <taxon>Edwardsiidae</taxon>
        <taxon>Nematostella</taxon>
    </lineage>
</organism>
<evidence type="ECO:0000256" key="1">
    <source>
        <dbReference type="ARBA" id="ARBA00004651"/>
    </source>
</evidence>
<evidence type="ECO:0000256" key="8">
    <source>
        <dbReference type="ARBA" id="ARBA00023224"/>
    </source>
</evidence>
<dbReference type="GO" id="GO:0005886">
    <property type="term" value="C:plasma membrane"/>
    <property type="evidence" value="ECO:0000318"/>
    <property type="project" value="GO_Central"/>
</dbReference>
<feature type="transmembrane region" description="Helical" evidence="10">
    <location>
        <begin position="118"/>
        <end position="139"/>
    </location>
</feature>
<sequence>MMINTTNLSCEYSAEIEAMVLFSGVNKLTRKRVVLAQAIIHGVCCPFTVTLNFLIILVLLKIRSLRSNTNIMIGLLAVVDLLMGLIIQPSLVAENIMHYSKDQFSCSDLIYHYHSDRVLFLVLQTLTFSSLHHLTLINIERYIGIRETFRYPVIITQKRLVIAVVCAWLLAGILSFNVIFPALILPMNTSVLACVLVCVYCSFVVTRESRRHHRQIIAQHMAVGLPPNMLPRKAIWVFVFLTVVILISYILAGLTRCLADEATSILTLPSSLVVLNALFNPIIFISRSKEFRIELRGVLGIRPGAER</sequence>
<evidence type="ECO:0000256" key="3">
    <source>
        <dbReference type="ARBA" id="ARBA00022692"/>
    </source>
</evidence>
<dbReference type="InterPro" id="IPR017452">
    <property type="entry name" value="GPCR_Rhodpsn_7TM"/>
</dbReference>
<keyword evidence="4 10" id="KW-1133">Transmembrane helix</keyword>
<name>A7RXG0_NEMVE</name>
<evidence type="ECO:0000256" key="2">
    <source>
        <dbReference type="ARBA" id="ARBA00022475"/>
    </source>
</evidence>
<evidence type="ECO:0000256" key="9">
    <source>
        <dbReference type="RuleBase" id="RU000688"/>
    </source>
</evidence>
<dbReference type="AlphaFoldDB" id="A7RXG0"/>
<evidence type="ECO:0000256" key="6">
    <source>
        <dbReference type="ARBA" id="ARBA00023136"/>
    </source>
</evidence>
<keyword evidence="7 9" id="KW-0675">Receptor</keyword>
<feature type="transmembrane region" description="Helical" evidence="10">
    <location>
        <begin position="72"/>
        <end position="91"/>
    </location>
</feature>
<dbReference type="SMART" id="SM01381">
    <property type="entry name" value="7TM_GPCR_Srsx"/>
    <property type="match status" value="1"/>
</dbReference>
<dbReference type="PANTHER" id="PTHR24249:SF421">
    <property type="entry name" value="G-PROTEIN COUPLED RECEPTORS FAMILY 1 PROFILE DOMAIN-CONTAINING PROTEIN"/>
    <property type="match status" value="1"/>
</dbReference>
<evidence type="ECO:0000313" key="12">
    <source>
        <dbReference type="EMBL" id="EDO43840.1"/>
    </source>
</evidence>